<organism evidence="11 12">
    <name type="scientific">Suttonella ornithocola</name>
    <dbReference type="NCBI Taxonomy" id="279832"/>
    <lineage>
        <taxon>Bacteria</taxon>
        <taxon>Pseudomonadati</taxon>
        <taxon>Pseudomonadota</taxon>
        <taxon>Gammaproteobacteria</taxon>
        <taxon>Cardiobacteriales</taxon>
        <taxon>Cardiobacteriaceae</taxon>
        <taxon>Suttonella</taxon>
    </lineage>
</organism>
<dbReference type="RefSeq" id="WP_072575836.1">
    <property type="nucleotide sequence ID" value="NZ_LWHB01000030.1"/>
</dbReference>
<dbReference type="InterPro" id="IPR050156">
    <property type="entry name" value="TC-AMP_synthase_SUA5"/>
</dbReference>
<sequence length="187" mass="20298">MIWQLPKDGSTIKAAFFSDTVFAYPTEAVYGLGGNPASEKAIHQILQLKGRAASKGLIMVANDWAQCENWIGAVSLSDKKAMIALSQERPTTFILPAGKKVARQLTDAETGRVALRISMHPIIQALCKLFNQPIISTSANLSGEAPAQSAEKVQQIFPTLPLIAGSLGQATRPSRIIDWETKQIIRQ</sequence>
<comment type="subcellular location">
    <subcellularLocation>
        <location evidence="1 9">Cytoplasm</location>
    </subcellularLocation>
</comment>
<keyword evidence="4 9" id="KW-0819">tRNA processing</keyword>
<dbReference type="GO" id="GO:0002949">
    <property type="term" value="P:tRNA threonylcarbamoyladenosine modification"/>
    <property type="evidence" value="ECO:0007669"/>
    <property type="project" value="UniProtKB-UniRule"/>
</dbReference>
<keyword evidence="2 9" id="KW-0963">Cytoplasm</keyword>
<dbReference type="PANTHER" id="PTHR17490:SF18">
    <property type="entry name" value="THREONYLCARBAMOYL-AMP SYNTHASE"/>
    <property type="match status" value="1"/>
</dbReference>
<comment type="function">
    <text evidence="9">Required for the formation of a threonylcarbamoyl group on adenosine at position 37 (t(6)A37) in tRNAs that read codons beginning with adenine. Catalyzes the conversion of L-threonine, HCO(3)(-)/CO(2) and ATP to give threonylcarbamoyl-AMP (TC-AMP) as the acyladenylate intermediate, with the release of diphosphate.</text>
</comment>
<evidence type="ECO:0000256" key="7">
    <source>
        <dbReference type="ARBA" id="ARBA00022840"/>
    </source>
</evidence>
<dbReference type="Pfam" id="PF01300">
    <property type="entry name" value="Sua5_yciO_yrdC"/>
    <property type="match status" value="1"/>
</dbReference>
<keyword evidence="3 9" id="KW-0808">Transferase</keyword>
<dbReference type="HAMAP" id="MF_01852">
    <property type="entry name" value="TsaC"/>
    <property type="match status" value="1"/>
</dbReference>
<evidence type="ECO:0000256" key="2">
    <source>
        <dbReference type="ARBA" id="ARBA00022490"/>
    </source>
</evidence>
<comment type="similarity">
    <text evidence="9">Belongs to the SUA5 family. TsaC subfamily.</text>
</comment>
<feature type="domain" description="YrdC-like" evidence="10">
    <location>
        <begin position="6"/>
        <end position="187"/>
    </location>
</feature>
<evidence type="ECO:0000313" key="12">
    <source>
        <dbReference type="Proteomes" id="UP000254601"/>
    </source>
</evidence>
<dbReference type="EC" id="2.7.7.87" evidence="9"/>
<evidence type="ECO:0000256" key="1">
    <source>
        <dbReference type="ARBA" id="ARBA00004496"/>
    </source>
</evidence>
<dbReference type="EMBL" id="UHIC01000001">
    <property type="protein sequence ID" value="SUO97022.1"/>
    <property type="molecule type" value="Genomic_DNA"/>
</dbReference>
<evidence type="ECO:0000313" key="11">
    <source>
        <dbReference type="EMBL" id="SUO97022.1"/>
    </source>
</evidence>
<evidence type="ECO:0000256" key="4">
    <source>
        <dbReference type="ARBA" id="ARBA00022694"/>
    </source>
</evidence>
<dbReference type="OrthoDB" id="9814580at2"/>
<dbReference type="AlphaFoldDB" id="A0A380MXL5"/>
<evidence type="ECO:0000256" key="8">
    <source>
        <dbReference type="ARBA" id="ARBA00048366"/>
    </source>
</evidence>
<evidence type="ECO:0000256" key="3">
    <source>
        <dbReference type="ARBA" id="ARBA00022679"/>
    </source>
</evidence>
<dbReference type="GO" id="GO:0000049">
    <property type="term" value="F:tRNA binding"/>
    <property type="evidence" value="ECO:0007669"/>
    <property type="project" value="TreeGrafter"/>
</dbReference>
<evidence type="ECO:0000256" key="6">
    <source>
        <dbReference type="ARBA" id="ARBA00022741"/>
    </source>
</evidence>
<dbReference type="InterPro" id="IPR006070">
    <property type="entry name" value="Sua5-like_dom"/>
</dbReference>
<keyword evidence="6 9" id="KW-0547">Nucleotide-binding</keyword>
<dbReference type="Gene3D" id="3.90.870.10">
    <property type="entry name" value="DHBP synthase"/>
    <property type="match status" value="1"/>
</dbReference>
<comment type="catalytic activity">
    <reaction evidence="8 9">
        <text>L-threonine + hydrogencarbonate + ATP = L-threonylcarbamoyladenylate + diphosphate + H2O</text>
        <dbReference type="Rhea" id="RHEA:36407"/>
        <dbReference type="ChEBI" id="CHEBI:15377"/>
        <dbReference type="ChEBI" id="CHEBI:17544"/>
        <dbReference type="ChEBI" id="CHEBI:30616"/>
        <dbReference type="ChEBI" id="CHEBI:33019"/>
        <dbReference type="ChEBI" id="CHEBI:57926"/>
        <dbReference type="ChEBI" id="CHEBI:73682"/>
        <dbReference type="EC" id="2.7.7.87"/>
    </reaction>
</comment>
<dbReference type="GO" id="GO:0005524">
    <property type="term" value="F:ATP binding"/>
    <property type="evidence" value="ECO:0007669"/>
    <property type="project" value="UniProtKB-UniRule"/>
</dbReference>
<dbReference type="GO" id="GO:0003725">
    <property type="term" value="F:double-stranded RNA binding"/>
    <property type="evidence" value="ECO:0007669"/>
    <property type="project" value="InterPro"/>
</dbReference>
<dbReference type="SUPFAM" id="SSF55821">
    <property type="entry name" value="YrdC/RibB"/>
    <property type="match status" value="1"/>
</dbReference>
<keyword evidence="5 9" id="KW-0548">Nucleotidyltransferase</keyword>
<dbReference type="PANTHER" id="PTHR17490">
    <property type="entry name" value="SUA5"/>
    <property type="match status" value="1"/>
</dbReference>
<dbReference type="PROSITE" id="PS51163">
    <property type="entry name" value="YRDC"/>
    <property type="match status" value="1"/>
</dbReference>
<accession>A0A380MXL5</accession>
<name>A0A380MXL5_9GAMM</name>
<gene>
    <name evidence="11" type="primary">rimN</name>
    <name evidence="9" type="synonym">tsaC</name>
    <name evidence="11" type="ORF">NCTC13337_02129</name>
</gene>
<dbReference type="GO" id="GO:0061710">
    <property type="term" value="F:L-threonylcarbamoyladenylate synthase"/>
    <property type="evidence" value="ECO:0007669"/>
    <property type="project" value="UniProtKB-EC"/>
</dbReference>
<keyword evidence="12" id="KW-1185">Reference proteome</keyword>
<dbReference type="GO" id="GO:0006450">
    <property type="term" value="P:regulation of translational fidelity"/>
    <property type="evidence" value="ECO:0007669"/>
    <property type="project" value="TreeGrafter"/>
</dbReference>
<reference evidence="11 12" key="1">
    <citation type="submission" date="2018-06" db="EMBL/GenBank/DDBJ databases">
        <authorList>
            <consortium name="Pathogen Informatics"/>
            <person name="Doyle S."/>
        </authorList>
    </citation>
    <scope>NUCLEOTIDE SEQUENCE [LARGE SCALE GENOMIC DNA]</scope>
    <source>
        <strain evidence="11 12">NCTC13337</strain>
    </source>
</reference>
<dbReference type="InterPro" id="IPR017945">
    <property type="entry name" value="DHBP_synth_RibB-like_a/b_dom"/>
</dbReference>
<proteinExistence type="inferred from homology"/>
<keyword evidence="7 9" id="KW-0067">ATP-binding</keyword>
<evidence type="ECO:0000256" key="5">
    <source>
        <dbReference type="ARBA" id="ARBA00022695"/>
    </source>
</evidence>
<evidence type="ECO:0000256" key="9">
    <source>
        <dbReference type="HAMAP-Rule" id="MF_01852"/>
    </source>
</evidence>
<protein>
    <recommendedName>
        <fullName evidence="9">Threonylcarbamoyl-AMP synthase</fullName>
        <shortName evidence="9">TC-AMP synthase</shortName>
        <ecNumber evidence="9">2.7.7.87</ecNumber>
    </recommendedName>
    <alternativeName>
        <fullName evidence="9">L-threonylcarbamoyladenylate synthase</fullName>
    </alternativeName>
    <alternativeName>
        <fullName evidence="9">t(6)A37 threonylcarbamoyladenosine biosynthesis protein TsaC</fullName>
    </alternativeName>
    <alternativeName>
        <fullName evidence="9">tRNA threonylcarbamoyladenosine biosynthesis protein TsaC</fullName>
    </alternativeName>
</protein>
<dbReference type="Proteomes" id="UP000254601">
    <property type="component" value="Unassembled WGS sequence"/>
</dbReference>
<evidence type="ECO:0000259" key="10">
    <source>
        <dbReference type="PROSITE" id="PS51163"/>
    </source>
</evidence>
<dbReference type="GO" id="GO:0005737">
    <property type="term" value="C:cytoplasm"/>
    <property type="evidence" value="ECO:0007669"/>
    <property type="project" value="UniProtKB-SubCell"/>
</dbReference>
<dbReference type="InterPro" id="IPR023535">
    <property type="entry name" value="TC-AMP_synthase"/>
</dbReference>